<dbReference type="EC" id="3.1.3.89" evidence="5"/>
<organism evidence="9 10">
    <name type="scientific">Paraglaciecola hydrolytica</name>
    <dbReference type="NCBI Taxonomy" id="1799789"/>
    <lineage>
        <taxon>Bacteria</taxon>
        <taxon>Pseudomonadati</taxon>
        <taxon>Pseudomonadota</taxon>
        <taxon>Gammaproteobacteria</taxon>
        <taxon>Alteromonadales</taxon>
        <taxon>Alteromonadaceae</taxon>
        <taxon>Paraglaciecola</taxon>
    </lineage>
</organism>
<comment type="subunit">
    <text evidence="4">Homodimer.</text>
</comment>
<dbReference type="RefSeq" id="WP_068376487.1">
    <property type="nucleotide sequence ID" value="NZ_LSNE01000005.1"/>
</dbReference>
<keyword evidence="7 9" id="KW-0378">Hydrolase</keyword>
<comment type="cofactor">
    <cofactor evidence="2">
        <name>Mn(2+)</name>
        <dbReference type="ChEBI" id="CHEBI:29035"/>
    </cofactor>
</comment>
<dbReference type="AlphaFoldDB" id="A0A136A249"/>
<dbReference type="InterPro" id="IPR039356">
    <property type="entry name" value="YfbR/HDDC2"/>
</dbReference>
<keyword evidence="6" id="KW-0479">Metal-binding</keyword>
<comment type="caution">
    <text evidence="9">The sequence shown here is derived from an EMBL/GenBank/DDBJ whole genome shotgun (WGS) entry which is preliminary data.</text>
</comment>
<dbReference type="PANTHER" id="PTHR11845">
    <property type="entry name" value="5'-DEOXYNUCLEOTIDASE HDDC2"/>
    <property type="match status" value="1"/>
</dbReference>
<evidence type="ECO:0000313" key="9">
    <source>
        <dbReference type="EMBL" id="KXI29283.1"/>
    </source>
</evidence>
<dbReference type="SUPFAM" id="SSF109604">
    <property type="entry name" value="HD-domain/PDEase-like"/>
    <property type="match status" value="1"/>
</dbReference>
<dbReference type="GO" id="GO:0002953">
    <property type="term" value="F:5'-deoxynucleotidase activity"/>
    <property type="evidence" value="ECO:0007669"/>
    <property type="project" value="UniProtKB-EC"/>
</dbReference>
<dbReference type="GO" id="GO:0046872">
    <property type="term" value="F:metal ion binding"/>
    <property type="evidence" value="ECO:0007669"/>
    <property type="project" value="UniProtKB-KW"/>
</dbReference>
<dbReference type="STRING" id="1799789.AX660_14155"/>
<dbReference type="Gene3D" id="1.10.3210.10">
    <property type="entry name" value="Hypothetical protein af1432"/>
    <property type="match status" value="1"/>
</dbReference>
<dbReference type="EMBL" id="LSNE01000005">
    <property type="protein sequence ID" value="KXI29283.1"/>
    <property type="molecule type" value="Genomic_DNA"/>
</dbReference>
<evidence type="ECO:0000313" key="10">
    <source>
        <dbReference type="Proteomes" id="UP000070299"/>
    </source>
</evidence>
<evidence type="ECO:0000259" key="8">
    <source>
        <dbReference type="SMART" id="SM00471"/>
    </source>
</evidence>
<gene>
    <name evidence="9" type="ORF">AX660_14155</name>
</gene>
<dbReference type="OrthoDB" id="9796032at2"/>
<comment type="catalytic activity">
    <reaction evidence="1">
        <text>a 2'-deoxyribonucleoside 5'-phosphate + H2O = a 2'-deoxyribonucleoside + phosphate</text>
        <dbReference type="Rhea" id="RHEA:36167"/>
        <dbReference type="ChEBI" id="CHEBI:15377"/>
        <dbReference type="ChEBI" id="CHEBI:18274"/>
        <dbReference type="ChEBI" id="CHEBI:43474"/>
        <dbReference type="ChEBI" id="CHEBI:65317"/>
        <dbReference type="EC" id="3.1.3.89"/>
    </reaction>
</comment>
<proteinExistence type="predicted"/>
<protein>
    <recommendedName>
        <fullName evidence="5">5'-deoxynucleotidase</fullName>
        <ecNumber evidence="5">3.1.3.89</ecNumber>
    </recommendedName>
</protein>
<evidence type="ECO:0000256" key="3">
    <source>
        <dbReference type="ARBA" id="ARBA00001941"/>
    </source>
</evidence>
<sequence>MTSIDEFSAITQFIIELEKLKNVERRIKPVGLSRYENSAEHSWHIALLALTLTRFSAQAVDELKIVTMLLLHDIVEIDTGDKFAYDANHDDFANEHQAAIRLFNLLPESLGHKFLQLWEEFEQAQSPEAQFAKAIDRLMPVLQNLHNGCQSWLEHGISVKQILTKNAAIEKANPQLWQWIKQQVISQGAAVGLKLE</sequence>
<name>A0A136A249_9ALTE</name>
<dbReference type="Proteomes" id="UP000070299">
    <property type="component" value="Unassembled WGS sequence"/>
</dbReference>
<dbReference type="Pfam" id="PF13023">
    <property type="entry name" value="HD_3"/>
    <property type="match status" value="1"/>
</dbReference>
<dbReference type="InterPro" id="IPR003607">
    <property type="entry name" value="HD/PDEase_dom"/>
</dbReference>
<comment type="cofactor">
    <cofactor evidence="3">
        <name>Co(2+)</name>
        <dbReference type="ChEBI" id="CHEBI:48828"/>
    </cofactor>
</comment>
<evidence type="ECO:0000256" key="4">
    <source>
        <dbReference type="ARBA" id="ARBA00011738"/>
    </source>
</evidence>
<evidence type="ECO:0000256" key="7">
    <source>
        <dbReference type="ARBA" id="ARBA00022801"/>
    </source>
</evidence>
<dbReference type="InterPro" id="IPR006674">
    <property type="entry name" value="HD_domain"/>
</dbReference>
<evidence type="ECO:0000256" key="1">
    <source>
        <dbReference type="ARBA" id="ARBA00001638"/>
    </source>
</evidence>
<dbReference type="PANTHER" id="PTHR11845:SF13">
    <property type="entry name" value="5'-DEOXYNUCLEOTIDASE HDDC2"/>
    <property type="match status" value="1"/>
</dbReference>
<evidence type="ECO:0000256" key="5">
    <source>
        <dbReference type="ARBA" id="ARBA00012964"/>
    </source>
</evidence>
<keyword evidence="10" id="KW-1185">Reference proteome</keyword>
<dbReference type="SMART" id="SM00471">
    <property type="entry name" value="HDc"/>
    <property type="match status" value="1"/>
</dbReference>
<reference evidence="10" key="1">
    <citation type="submission" date="2016-02" db="EMBL/GenBank/DDBJ databases">
        <authorList>
            <person name="Schultz-Johansen M."/>
            <person name="Glaring M.A."/>
            <person name="Bech P.K."/>
            <person name="Stougaard P."/>
        </authorList>
    </citation>
    <scope>NUCLEOTIDE SEQUENCE [LARGE SCALE GENOMIC DNA]</scope>
    <source>
        <strain evidence="10">S66</strain>
    </source>
</reference>
<evidence type="ECO:0000256" key="2">
    <source>
        <dbReference type="ARBA" id="ARBA00001936"/>
    </source>
</evidence>
<evidence type="ECO:0000256" key="6">
    <source>
        <dbReference type="ARBA" id="ARBA00022723"/>
    </source>
</evidence>
<feature type="domain" description="HD/PDEase" evidence="8">
    <location>
        <begin position="34"/>
        <end position="150"/>
    </location>
</feature>
<accession>A0A136A249</accession>
<dbReference type="GO" id="GO:0005737">
    <property type="term" value="C:cytoplasm"/>
    <property type="evidence" value="ECO:0007669"/>
    <property type="project" value="TreeGrafter"/>
</dbReference>